<accession>A0A6C0JUR0</accession>
<dbReference type="EMBL" id="MN740698">
    <property type="protein sequence ID" value="QHU08661.1"/>
    <property type="molecule type" value="Genomic_DNA"/>
</dbReference>
<proteinExistence type="predicted"/>
<protein>
    <submittedName>
        <fullName evidence="1">Uncharacterized protein</fullName>
    </submittedName>
</protein>
<organism evidence="1">
    <name type="scientific">viral metagenome</name>
    <dbReference type="NCBI Taxonomy" id="1070528"/>
    <lineage>
        <taxon>unclassified sequences</taxon>
        <taxon>metagenomes</taxon>
        <taxon>organismal metagenomes</taxon>
    </lineage>
</organism>
<evidence type="ECO:0000313" key="1">
    <source>
        <dbReference type="EMBL" id="QHU08661.1"/>
    </source>
</evidence>
<reference evidence="1" key="1">
    <citation type="journal article" date="2020" name="Nature">
        <title>Giant virus diversity and host interactions through global metagenomics.</title>
        <authorList>
            <person name="Schulz F."/>
            <person name="Roux S."/>
            <person name="Paez-Espino D."/>
            <person name="Jungbluth S."/>
            <person name="Walsh D.A."/>
            <person name="Denef V.J."/>
            <person name="McMahon K.D."/>
            <person name="Konstantinidis K.T."/>
            <person name="Eloe-Fadrosh E.A."/>
            <person name="Kyrpides N.C."/>
            <person name="Woyke T."/>
        </authorList>
    </citation>
    <scope>NUCLEOTIDE SEQUENCE</scope>
    <source>
        <strain evidence="1">GVMAG-S-1063924-116</strain>
    </source>
</reference>
<sequence>MDDHNIYNNWKIVYQYIYGSDTVESRAKEGVYETNREGIYRWITFDSSLYTHSCYLTIGEDSYPPDRHVDLVSWNDITLRIYLWDYDPKWKTYPHKIIDSRVLDDNQPYTEAIRQANLEEHKYSDSAIIVTEPDYSIVPDHTGTQMYFTGASLGAIYDVVENLGKLRNLEVWGPATYLSSFPIVSLEYLVVGRITQEVLDVIKLWGVKDLHLASEKVDMLPRPGVKPVLRSLIVPRLGNLASFLDLSKLEKLGLGGTGLRKDLTVSSLYTTVKDLEVKTVPNSKVVKKFTNLERLSIVVSFELRLGAGAGNKNAIKKKKQETANVRRIINESKLKSLHIENFEMMERLKPTGIDTFSYNEMPVDSVTYNRLNFNIPKRTRSLFSEFDTVVLNGLETSLFVPTSIHMEEAIPRLPGRVVFDCEKLLTEREYHDSNTPRLVSDLLPRSKAKNARKVVR</sequence>
<name>A0A6C0JUR0_9ZZZZ</name>
<dbReference type="AlphaFoldDB" id="A0A6C0JUR0"/>